<keyword evidence="5" id="KW-1185">Reference proteome</keyword>
<keyword evidence="2" id="KW-0472">Membrane</keyword>
<feature type="region of interest" description="Disordered" evidence="1">
    <location>
        <begin position="1"/>
        <end position="32"/>
    </location>
</feature>
<comment type="caution">
    <text evidence="4">The sequence shown here is derived from an EMBL/GenBank/DDBJ whole genome shotgun (WGS) entry which is preliminary data.</text>
</comment>
<evidence type="ECO:0000256" key="1">
    <source>
        <dbReference type="SAM" id="MobiDB-lite"/>
    </source>
</evidence>
<name>A0ABV7ZRC9_9CORY</name>
<dbReference type="Pfam" id="PF06724">
    <property type="entry name" value="DUF1206"/>
    <property type="match status" value="3"/>
</dbReference>
<reference evidence="5" key="1">
    <citation type="journal article" date="2019" name="Int. J. Syst. Evol. Microbiol.">
        <title>The Global Catalogue of Microorganisms (GCM) 10K type strain sequencing project: providing services to taxonomists for standard genome sequencing and annotation.</title>
        <authorList>
            <consortium name="The Broad Institute Genomics Platform"/>
            <consortium name="The Broad Institute Genome Sequencing Center for Infectious Disease"/>
            <person name="Wu L."/>
            <person name="Ma J."/>
        </authorList>
    </citation>
    <scope>NUCLEOTIDE SEQUENCE [LARGE SCALE GENOMIC DNA]</scope>
    <source>
        <strain evidence="5">CCUG 53252</strain>
    </source>
</reference>
<gene>
    <name evidence="4" type="ORF">ACFORJ_06515</name>
</gene>
<dbReference type="InterPro" id="IPR009597">
    <property type="entry name" value="DUF1206"/>
</dbReference>
<organism evidence="4 5">
    <name type="scientific">Corynebacterium hansenii</name>
    <dbReference type="NCBI Taxonomy" id="394964"/>
    <lineage>
        <taxon>Bacteria</taxon>
        <taxon>Bacillati</taxon>
        <taxon>Actinomycetota</taxon>
        <taxon>Actinomycetes</taxon>
        <taxon>Mycobacteriales</taxon>
        <taxon>Corynebacteriaceae</taxon>
        <taxon>Corynebacterium</taxon>
    </lineage>
</organism>
<dbReference type="Proteomes" id="UP001595751">
    <property type="component" value="Unassembled WGS sequence"/>
</dbReference>
<evidence type="ECO:0000259" key="3">
    <source>
        <dbReference type="Pfam" id="PF06724"/>
    </source>
</evidence>
<feature type="domain" description="DUF1206" evidence="3">
    <location>
        <begin position="127"/>
        <end position="192"/>
    </location>
</feature>
<feature type="domain" description="DUF1206" evidence="3">
    <location>
        <begin position="218"/>
        <end position="286"/>
    </location>
</feature>
<feature type="transmembrane region" description="Helical" evidence="2">
    <location>
        <begin position="127"/>
        <end position="147"/>
    </location>
</feature>
<protein>
    <submittedName>
        <fullName evidence="4">DUF1206 domain-containing protein</fullName>
    </submittedName>
</protein>
<feature type="transmembrane region" description="Helical" evidence="2">
    <location>
        <begin position="94"/>
        <end position="115"/>
    </location>
</feature>
<dbReference type="RefSeq" id="WP_290288904.1">
    <property type="nucleotide sequence ID" value="NZ_CP047211.1"/>
</dbReference>
<feature type="transmembrane region" description="Helical" evidence="2">
    <location>
        <begin position="167"/>
        <end position="188"/>
    </location>
</feature>
<feature type="transmembrane region" description="Helical" evidence="2">
    <location>
        <begin position="259"/>
        <end position="279"/>
    </location>
</feature>
<proteinExistence type="predicted"/>
<accession>A0ABV7ZRC9</accession>
<evidence type="ECO:0000313" key="4">
    <source>
        <dbReference type="EMBL" id="MFC3849817.1"/>
    </source>
</evidence>
<sequence length="289" mass="29193">MSAEKSVAGIASKAKRHGSRAGRKAKRSADRGADKADDSRALGMLARVGYVVVGVLHLIIGWLAVRIAIGDSGGEEASNSGALAQIAEAPGGRLLLWLAVAGLAGLAIWRLIGIFVEEEAKDKAKSLVLAVVYASLAVTTSTFARGASTSDGDTASDITAKVLEQPMGVALVVAGGAVVLGVGLYSIWNGATKGFKDDLEAGAESGHVGSAIVTAGVVGYVARGLAFGILGVLIVMAAITNDPEKAAGLDSALRTLGGQPAGAAMLIVVGVGVALYGLYSIARARYVRR</sequence>
<keyword evidence="2" id="KW-0812">Transmembrane</keyword>
<feature type="transmembrane region" description="Helical" evidence="2">
    <location>
        <begin position="48"/>
        <end position="69"/>
    </location>
</feature>
<evidence type="ECO:0000313" key="5">
    <source>
        <dbReference type="Proteomes" id="UP001595751"/>
    </source>
</evidence>
<feature type="compositionally biased region" description="Basic residues" evidence="1">
    <location>
        <begin position="13"/>
        <end position="26"/>
    </location>
</feature>
<keyword evidence="2" id="KW-1133">Transmembrane helix</keyword>
<feature type="domain" description="DUF1206" evidence="3">
    <location>
        <begin position="48"/>
        <end position="112"/>
    </location>
</feature>
<dbReference type="EMBL" id="JBHRZN010000002">
    <property type="protein sequence ID" value="MFC3849817.1"/>
    <property type="molecule type" value="Genomic_DNA"/>
</dbReference>
<evidence type="ECO:0000256" key="2">
    <source>
        <dbReference type="SAM" id="Phobius"/>
    </source>
</evidence>
<feature type="transmembrane region" description="Helical" evidence="2">
    <location>
        <begin position="208"/>
        <end position="239"/>
    </location>
</feature>